<comment type="caution">
    <text evidence="7">The sequence shown here is derived from an EMBL/GenBank/DDBJ whole genome shotgun (WGS) entry which is preliminary data.</text>
</comment>
<evidence type="ECO:0000256" key="4">
    <source>
        <dbReference type="ARBA" id="ARBA00052904"/>
    </source>
</evidence>
<evidence type="ECO:0000313" key="8">
    <source>
        <dbReference type="Proteomes" id="UP000293952"/>
    </source>
</evidence>
<dbReference type="EMBL" id="SETE01000003">
    <property type="protein sequence ID" value="RYM34151.1"/>
    <property type="molecule type" value="Genomic_DNA"/>
</dbReference>
<dbReference type="Gene3D" id="3.60.110.10">
    <property type="entry name" value="Carbon-nitrogen hydrolase"/>
    <property type="match status" value="1"/>
</dbReference>
<dbReference type="RefSeq" id="WP_130093592.1">
    <property type="nucleotide sequence ID" value="NZ_SETE01000003.1"/>
</dbReference>
<feature type="domain" description="CN hydrolase" evidence="6">
    <location>
        <begin position="4"/>
        <end position="240"/>
    </location>
</feature>
<dbReference type="AlphaFoldDB" id="A0A4Q4KL93"/>
<evidence type="ECO:0000256" key="5">
    <source>
        <dbReference type="ARBA" id="ARBA00072139"/>
    </source>
</evidence>
<dbReference type="InterPro" id="IPR036526">
    <property type="entry name" value="C-N_Hydrolase_sf"/>
</dbReference>
<dbReference type="FunFam" id="3.60.110.10:FF:000004">
    <property type="entry name" value="Carbon-nitrogen hydrolase"/>
    <property type="match status" value="1"/>
</dbReference>
<dbReference type="EC" id="3.5.1.3" evidence="3"/>
<name>A0A4Q4KL93_9FLAO</name>
<gene>
    <name evidence="7" type="ORF">ERX46_09330</name>
</gene>
<organism evidence="7 8">
    <name type="scientific">Brumimicrobium glaciale</name>
    <dbReference type="NCBI Taxonomy" id="200475"/>
    <lineage>
        <taxon>Bacteria</taxon>
        <taxon>Pseudomonadati</taxon>
        <taxon>Bacteroidota</taxon>
        <taxon>Flavobacteriia</taxon>
        <taxon>Flavobacteriales</taxon>
        <taxon>Crocinitomicaceae</taxon>
        <taxon>Brumimicrobium</taxon>
    </lineage>
</organism>
<dbReference type="InterPro" id="IPR052737">
    <property type="entry name" value="Omega-amidase_YafV"/>
</dbReference>
<evidence type="ECO:0000259" key="6">
    <source>
        <dbReference type="PROSITE" id="PS50263"/>
    </source>
</evidence>
<dbReference type="PANTHER" id="PTHR47799:SF1">
    <property type="entry name" value="OMEGA-AMIDASE YAFV"/>
    <property type="match status" value="1"/>
</dbReference>
<evidence type="ECO:0000256" key="2">
    <source>
        <dbReference type="ARBA" id="ARBA00022801"/>
    </source>
</evidence>
<dbReference type="Pfam" id="PF00795">
    <property type="entry name" value="CN_hydrolase"/>
    <property type="match status" value="1"/>
</dbReference>
<dbReference type="GO" id="GO:0050152">
    <property type="term" value="F:omega-amidase activity"/>
    <property type="evidence" value="ECO:0007669"/>
    <property type="project" value="UniProtKB-EC"/>
</dbReference>
<evidence type="ECO:0000313" key="7">
    <source>
        <dbReference type="EMBL" id="RYM34151.1"/>
    </source>
</evidence>
<evidence type="ECO:0000256" key="3">
    <source>
        <dbReference type="ARBA" id="ARBA00039118"/>
    </source>
</evidence>
<dbReference type="SUPFAM" id="SSF56317">
    <property type="entry name" value="Carbon-nitrogen hydrolase"/>
    <property type="match status" value="1"/>
</dbReference>
<dbReference type="OrthoDB" id="9811121at2"/>
<comment type="similarity">
    <text evidence="1">Belongs to the carbon-nitrogen hydrolase superfamily. NIT1/NIT2 family.</text>
</comment>
<dbReference type="InterPro" id="IPR003010">
    <property type="entry name" value="C-N_Hydrolase"/>
</dbReference>
<reference evidence="7 8" key="1">
    <citation type="submission" date="2019-02" db="EMBL/GenBank/DDBJ databases">
        <title>Genome sequence of the sea-ice species Brumimicrobium glaciale.</title>
        <authorList>
            <person name="Bowman J.P."/>
        </authorList>
    </citation>
    <scope>NUCLEOTIDE SEQUENCE [LARGE SCALE GENOMIC DNA]</scope>
    <source>
        <strain evidence="7 8">IC156</strain>
    </source>
</reference>
<accession>A0A4Q4KL93</accession>
<dbReference type="GO" id="GO:0106008">
    <property type="term" value="F:2-oxoglutaramate amidase activity"/>
    <property type="evidence" value="ECO:0007669"/>
    <property type="project" value="TreeGrafter"/>
</dbReference>
<keyword evidence="2" id="KW-0378">Hydrolase</keyword>
<protein>
    <recommendedName>
        <fullName evidence="5">Omega-amidase YafV</fullName>
        <ecNumber evidence="3">3.5.1.3</ecNumber>
    </recommendedName>
</protein>
<proteinExistence type="inferred from homology"/>
<dbReference type="PROSITE" id="PS50263">
    <property type="entry name" value="CN_HYDROLASE"/>
    <property type="match status" value="1"/>
</dbReference>
<keyword evidence="8" id="KW-1185">Reference proteome</keyword>
<sequence>MQDLKVSLIQCDQVWEDKKANLAHFETMLKEVQLPTDIVVFPEMFQTAFTMNAAEMAESINGESVQWLKKMAAKYECAMVASLIIQDGNEFNNRMVFIQADGSMQQYNKRKLFGLAKEDKTFTPGKENTIFEYKGWKIFLQVCYDLRFPEIARNSVKNDIYEYDLLINVANWPEKRNLHWSTLLQARAIENQVYVIGVNRVGEDSNGLTYSGDSCIIAPSGMIVSSVSYDEHVVNEELEHETLKEVRKVMPFLKDR</sequence>
<dbReference type="Proteomes" id="UP000293952">
    <property type="component" value="Unassembled WGS sequence"/>
</dbReference>
<evidence type="ECO:0000256" key="1">
    <source>
        <dbReference type="ARBA" id="ARBA00010613"/>
    </source>
</evidence>
<dbReference type="PANTHER" id="PTHR47799">
    <property type="entry name" value="OMEGA-AMIDASE YAFV"/>
    <property type="match status" value="1"/>
</dbReference>
<comment type="catalytic activity">
    <reaction evidence="4">
        <text>a monoamide of a dicarboxylate + H2O = a dicarboxylate + NH4(+)</text>
        <dbReference type="Rhea" id="RHEA:11716"/>
        <dbReference type="ChEBI" id="CHEBI:15377"/>
        <dbReference type="ChEBI" id="CHEBI:28938"/>
        <dbReference type="ChEBI" id="CHEBI:28965"/>
        <dbReference type="ChEBI" id="CHEBI:77450"/>
        <dbReference type="EC" id="3.5.1.3"/>
    </reaction>
</comment>